<sequence length="222" mass="25335">MISARGVPKRFWPEAVKWTTYVMNRSPTLGVKDVTPEEAWSGKKPSMHRFKTFGCIGHVHIHDSQRRKLDKKSKRCVLLGVCEESKAYKLYDPTEKRIIISKDVVFEESKGCNWEKSKKQVTTSDDWEEVESESETAQHDIEDQATTDAHEIANEDENVVINDTSSDSEYERNSPLGARIIKLSVRLNDYVTESVAQEDTDEELHNLAVINTPVKIISLIVK</sequence>
<feature type="domain" description="Retroviral polymerase SH3-like" evidence="1">
    <location>
        <begin position="55"/>
        <end position="118"/>
    </location>
</feature>
<evidence type="ECO:0000259" key="1">
    <source>
        <dbReference type="Pfam" id="PF25597"/>
    </source>
</evidence>
<keyword evidence="2" id="KW-0418">Kinase</keyword>
<proteinExistence type="predicted"/>
<reference evidence="2 3" key="1">
    <citation type="journal article" date="2014" name="Am. J. Bot.">
        <title>Genome assembly and annotation for red clover (Trifolium pratense; Fabaceae).</title>
        <authorList>
            <person name="Istvanek J."/>
            <person name="Jaros M."/>
            <person name="Krenek A."/>
            <person name="Repkova J."/>
        </authorList>
    </citation>
    <scope>NUCLEOTIDE SEQUENCE [LARGE SCALE GENOMIC DNA]</scope>
    <source>
        <strain evidence="3">cv. Tatra</strain>
        <tissue evidence="2">Young leaves</tissue>
    </source>
</reference>
<dbReference type="InterPro" id="IPR039537">
    <property type="entry name" value="Retrotran_Ty1/copia-like"/>
</dbReference>
<dbReference type="Pfam" id="PF25597">
    <property type="entry name" value="SH3_retrovirus"/>
    <property type="match status" value="1"/>
</dbReference>
<name>A0A2K3KB88_TRIPR</name>
<keyword evidence="2" id="KW-0808">Transferase</keyword>
<dbReference type="InterPro" id="IPR057670">
    <property type="entry name" value="SH3_retrovirus"/>
</dbReference>
<accession>A0A2K3KB88</accession>
<dbReference type="STRING" id="57577.A0A2K3KB88"/>
<reference evidence="2 3" key="2">
    <citation type="journal article" date="2017" name="Front. Plant Sci.">
        <title>Gene Classification and Mining of Molecular Markers Useful in Red Clover (Trifolium pratense) Breeding.</title>
        <authorList>
            <person name="Istvanek J."/>
            <person name="Dluhosova J."/>
            <person name="Dluhos P."/>
            <person name="Patkova L."/>
            <person name="Nedelnik J."/>
            <person name="Repkova J."/>
        </authorList>
    </citation>
    <scope>NUCLEOTIDE SEQUENCE [LARGE SCALE GENOMIC DNA]</scope>
    <source>
        <strain evidence="3">cv. Tatra</strain>
        <tissue evidence="2">Young leaves</tissue>
    </source>
</reference>
<dbReference type="EMBL" id="ASHM01090699">
    <property type="protein sequence ID" value="PNX63533.1"/>
    <property type="molecule type" value="Genomic_DNA"/>
</dbReference>
<organism evidence="2 3">
    <name type="scientific">Trifolium pratense</name>
    <name type="common">Red clover</name>
    <dbReference type="NCBI Taxonomy" id="57577"/>
    <lineage>
        <taxon>Eukaryota</taxon>
        <taxon>Viridiplantae</taxon>
        <taxon>Streptophyta</taxon>
        <taxon>Embryophyta</taxon>
        <taxon>Tracheophyta</taxon>
        <taxon>Spermatophyta</taxon>
        <taxon>Magnoliopsida</taxon>
        <taxon>eudicotyledons</taxon>
        <taxon>Gunneridae</taxon>
        <taxon>Pentapetalae</taxon>
        <taxon>rosids</taxon>
        <taxon>fabids</taxon>
        <taxon>Fabales</taxon>
        <taxon>Fabaceae</taxon>
        <taxon>Papilionoideae</taxon>
        <taxon>50 kb inversion clade</taxon>
        <taxon>NPAAA clade</taxon>
        <taxon>Hologalegina</taxon>
        <taxon>IRL clade</taxon>
        <taxon>Trifolieae</taxon>
        <taxon>Trifolium</taxon>
    </lineage>
</organism>
<protein>
    <submittedName>
        <fullName evidence="2">Cysteine-rich receptor-like protein kinase 25-like protein</fullName>
    </submittedName>
</protein>
<dbReference type="AlphaFoldDB" id="A0A2K3KB88"/>
<dbReference type="Proteomes" id="UP000236291">
    <property type="component" value="Unassembled WGS sequence"/>
</dbReference>
<dbReference type="GO" id="GO:0016301">
    <property type="term" value="F:kinase activity"/>
    <property type="evidence" value="ECO:0007669"/>
    <property type="project" value="UniProtKB-KW"/>
</dbReference>
<keyword evidence="2" id="KW-0675">Receptor</keyword>
<evidence type="ECO:0000313" key="3">
    <source>
        <dbReference type="Proteomes" id="UP000236291"/>
    </source>
</evidence>
<gene>
    <name evidence="2" type="ORF">L195_g053554</name>
</gene>
<dbReference type="PANTHER" id="PTHR42648">
    <property type="entry name" value="TRANSPOSASE, PUTATIVE-RELATED"/>
    <property type="match status" value="1"/>
</dbReference>
<comment type="caution">
    <text evidence="2">The sequence shown here is derived from an EMBL/GenBank/DDBJ whole genome shotgun (WGS) entry which is preliminary data.</text>
</comment>
<dbReference type="PANTHER" id="PTHR42648:SF18">
    <property type="entry name" value="RETROTRANSPOSON, UNCLASSIFIED-LIKE PROTEIN"/>
    <property type="match status" value="1"/>
</dbReference>
<evidence type="ECO:0000313" key="2">
    <source>
        <dbReference type="EMBL" id="PNX63533.1"/>
    </source>
</evidence>